<dbReference type="KEGG" id="palo:E6C60_1023"/>
<accession>A0A4P8XK19</accession>
<protein>
    <submittedName>
        <fullName evidence="1">Uncharacterized protein</fullName>
    </submittedName>
</protein>
<proteinExistence type="predicted"/>
<evidence type="ECO:0000313" key="1">
    <source>
        <dbReference type="EMBL" id="QCT01741.1"/>
    </source>
</evidence>
<organism evidence="1 2">
    <name type="scientific">Paenibacillus algicola</name>
    <dbReference type="NCBI Taxonomy" id="2565926"/>
    <lineage>
        <taxon>Bacteria</taxon>
        <taxon>Bacillati</taxon>
        <taxon>Bacillota</taxon>
        <taxon>Bacilli</taxon>
        <taxon>Bacillales</taxon>
        <taxon>Paenibacillaceae</taxon>
        <taxon>Paenibacillus</taxon>
    </lineage>
</organism>
<dbReference type="EMBL" id="CP040396">
    <property type="protein sequence ID" value="QCT01741.1"/>
    <property type="molecule type" value="Genomic_DNA"/>
</dbReference>
<evidence type="ECO:0000313" key="2">
    <source>
        <dbReference type="Proteomes" id="UP000300879"/>
    </source>
</evidence>
<dbReference type="AlphaFoldDB" id="A0A4P8XK19"/>
<reference evidence="1 2" key="1">
    <citation type="submission" date="2019-05" db="EMBL/GenBank/DDBJ databases">
        <authorList>
            <person name="Chen C."/>
        </authorList>
    </citation>
    <scope>NUCLEOTIDE SEQUENCE [LARGE SCALE GENOMIC DNA]</scope>
    <source>
        <strain evidence="1 2">HB172198</strain>
    </source>
</reference>
<dbReference type="Proteomes" id="UP000300879">
    <property type="component" value="Chromosome"/>
</dbReference>
<gene>
    <name evidence="1" type="ORF">E6C60_1023</name>
</gene>
<sequence>MKFEQNATLDLQLHFKCEESPQQKKDVVTQYGLNVFFKEP</sequence>
<name>A0A4P8XK19_9BACL</name>
<keyword evidence="2" id="KW-1185">Reference proteome</keyword>